<name>A0A0A9HZY0_ARUDO</name>
<dbReference type="EMBL" id="GBRH01159428">
    <property type="protein sequence ID" value="JAE38468.1"/>
    <property type="molecule type" value="Transcribed_RNA"/>
</dbReference>
<protein>
    <submittedName>
        <fullName evidence="2">Uncharacterized protein</fullName>
    </submittedName>
</protein>
<reference evidence="2" key="1">
    <citation type="submission" date="2014-09" db="EMBL/GenBank/DDBJ databases">
        <authorList>
            <person name="Magalhaes I.L.F."/>
            <person name="Oliveira U."/>
            <person name="Santos F.R."/>
            <person name="Vidigal T.H.D.A."/>
            <person name="Brescovit A.D."/>
            <person name="Santos A.J."/>
        </authorList>
    </citation>
    <scope>NUCLEOTIDE SEQUENCE</scope>
    <source>
        <tissue evidence="2">Shoot tissue taken approximately 20 cm above the soil surface</tissue>
    </source>
</reference>
<reference evidence="2" key="2">
    <citation type="journal article" date="2015" name="Data Brief">
        <title>Shoot transcriptome of the giant reed, Arundo donax.</title>
        <authorList>
            <person name="Barrero R.A."/>
            <person name="Guerrero F.D."/>
            <person name="Moolhuijzen P."/>
            <person name="Goolsby J.A."/>
            <person name="Tidwell J."/>
            <person name="Bellgard S.E."/>
            <person name="Bellgard M.I."/>
        </authorList>
    </citation>
    <scope>NUCLEOTIDE SEQUENCE</scope>
    <source>
        <tissue evidence="2">Shoot tissue taken approximately 20 cm above the soil surface</tissue>
    </source>
</reference>
<sequence length="123" mass="13617">MGVLPSATESAARKARKESKKKSKALALQHPKSWLSRIKPAKIFPKKPRNSAGSGPSKTAPEFKIPTTRGAQAPRGRRARGRAHSQAPEQARTNPIGRDPRADRAASRSTRPRNRRRSRLNRP</sequence>
<feature type="compositionally biased region" description="Basic residues" evidence="1">
    <location>
        <begin position="13"/>
        <end position="24"/>
    </location>
</feature>
<feature type="compositionally biased region" description="Basic residues" evidence="1">
    <location>
        <begin position="110"/>
        <end position="123"/>
    </location>
</feature>
<accession>A0A0A9HZY0</accession>
<feature type="region of interest" description="Disordered" evidence="1">
    <location>
        <begin position="1"/>
        <end position="123"/>
    </location>
</feature>
<evidence type="ECO:0000313" key="2">
    <source>
        <dbReference type="EMBL" id="JAE38468.1"/>
    </source>
</evidence>
<organism evidence="2">
    <name type="scientific">Arundo donax</name>
    <name type="common">Giant reed</name>
    <name type="synonym">Donax arundinaceus</name>
    <dbReference type="NCBI Taxonomy" id="35708"/>
    <lineage>
        <taxon>Eukaryota</taxon>
        <taxon>Viridiplantae</taxon>
        <taxon>Streptophyta</taxon>
        <taxon>Embryophyta</taxon>
        <taxon>Tracheophyta</taxon>
        <taxon>Spermatophyta</taxon>
        <taxon>Magnoliopsida</taxon>
        <taxon>Liliopsida</taxon>
        <taxon>Poales</taxon>
        <taxon>Poaceae</taxon>
        <taxon>PACMAD clade</taxon>
        <taxon>Arundinoideae</taxon>
        <taxon>Arundineae</taxon>
        <taxon>Arundo</taxon>
    </lineage>
</organism>
<evidence type="ECO:0000256" key="1">
    <source>
        <dbReference type="SAM" id="MobiDB-lite"/>
    </source>
</evidence>
<proteinExistence type="predicted"/>
<dbReference type="AlphaFoldDB" id="A0A0A9HZY0"/>